<evidence type="ECO:0000313" key="9">
    <source>
        <dbReference type="EMBL" id="SFV34571.1"/>
    </source>
</evidence>
<gene>
    <name evidence="9" type="ORF">SAMN05660895_2036</name>
</gene>
<dbReference type="PROSITE" id="PS52016">
    <property type="entry name" value="TONB_DEPENDENT_REC_3"/>
    <property type="match status" value="1"/>
</dbReference>
<evidence type="ECO:0000256" key="4">
    <source>
        <dbReference type="ARBA" id="ARBA00022692"/>
    </source>
</evidence>
<evidence type="ECO:0000256" key="3">
    <source>
        <dbReference type="ARBA" id="ARBA00022452"/>
    </source>
</evidence>
<comment type="similarity">
    <text evidence="7">Belongs to the TonB-dependent receptor family.</text>
</comment>
<dbReference type="OrthoDB" id="830178at2"/>
<dbReference type="Gene3D" id="2.40.170.20">
    <property type="entry name" value="TonB-dependent receptor, beta-barrel domain"/>
    <property type="match status" value="1"/>
</dbReference>
<organism evidence="9 10">
    <name type="scientific">Thermoflavifilum thermophilum</name>
    <dbReference type="NCBI Taxonomy" id="1393122"/>
    <lineage>
        <taxon>Bacteria</taxon>
        <taxon>Pseudomonadati</taxon>
        <taxon>Bacteroidota</taxon>
        <taxon>Chitinophagia</taxon>
        <taxon>Chitinophagales</taxon>
        <taxon>Chitinophagaceae</taxon>
        <taxon>Thermoflavifilum</taxon>
    </lineage>
</organism>
<dbReference type="InterPro" id="IPR037066">
    <property type="entry name" value="Plug_dom_sf"/>
</dbReference>
<dbReference type="STRING" id="1393122.SAMN05660895_2036"/>
<dbReference type="Pfam" id="PF13715">
    <property type="entry name" value="CarbopepD_reg_2"/>
    <property type="match status" value="1"/>
</dbReference>
<dbReference type="SUPFAM" id="SSF49464">
    <property type="entry name" value="Carboxypeptidase regulatory domain-like"/>
    <property type="match status" value="1"/>
</dbReference>
<dbReference type="InterPro" id="IPR012910">
    <property type="entry name" value="Plug_dom"/>
</dbReference>
<dbReference type="Gene3D" id="2.170.130.10">
    <property type="entry name" value="TonB-dependent receptor, plug domain"/>
    <property type="match status" value="1"/>
</dbReference>
<keyword evidence="5 7" id="KW-0472">Membrane</keyword>
<dbReference type="Gene3D" id="2.60.40.1120">
    <property type="entry name" value="Carboxypeptidase-like, regulatory domain"/>
    <property type="match status" value="1"/>
</dbReference>
<dbReference type="NCBIfam" id="TIGR04056">
    <property type="entry name" value="OMP_RagA_SusC"/>
    <property type="match status" value="1"/>
</dbReference>
<dbReference type="Pfam" id="PF07715">
    <property type="entry name" value="Plug"/>
    <property type="match status" value="1"/>
</dbReference>
<dbReference type="AlphaFoldDB" id="A0A1I7NIS4"/>
<name>A0A1I7NIS4_9BACT</name>
<keyword evidence="10" id="KW-1185">Reference proteome</keyword>
<dbReference type="EMBL" id="FPCJ01000001">
    <property type="protein sequence ID" value="SFV34571.1"/>
    <property type="molecule type" value="Genomic_DNA"/>
</dbReference>
<keyword evidence="3 7" id="KW-1134">Transmembrane beta strand</keyword>
<evidence type="ECO:0000313" key="10">
    <source>
        <dbReference type="Proteomes" id="UP000199537"/>
    </source>
</evidence>
<reference evidence="10" key="1">
    <citation type="submission" date="2016-10" db="EMBL/GenBank/DDBJ databases">
        <authorList>
            <person name="Varghese N."/>
            <person name="Submissions S."/>
        </authorList>
    </citation>
    <scope>NUCLEOTIDE SEQUENCE [LARGE SCALE GENOMIC DNA]</scope>
    <source>
        <strain evidence="10">DSM 14807</strain>
    </source>
</reference>
<evidence type="ECO:0000256" key="6">
    <source>
        <dbReference type="ARBA" id="ARBA00023237"/>
    </source>
</evidence>
<dbReference type="GO" id="GO:0009279">
    <property type="term" value="C:cell outer membrane"/>
    <property type="evidence" value="ECO:0007669"/>
    <property type="project" value="UniProtKB-SubCell"/>
</dbReference>
<dbReference type="InterPro" id="IPR008969">
    <property type="entry name" value="CarboxyPept-like_regulatory"/>
</dbReference>
<sequence>MKRNYIVSCSIIFSWLILFNSFQGICQQKKETIHDSLSIHGIVIDAVTKKPVSGINVTVPDYSAAITDDRGNFELKVPSYQVSILISGAGYQDKEIALKGRHEITAKIYQEPFQSFYDMARLPYRQERLSHVTYSMNALQLNDKWSRTSLESPAAYMQGITSGLNVIRRSGTPGIGAELFLRGYNSLLATNSPLIVIDGMIYDNNEYGNSFMSGYFHNPLSDVDIRDIEEITVIKDGTSTFGTKGANGVILITTGRAKELATRIDLEVSGGYNLVPAIIPVMNANDYRIYLTDLLTSQGLTQQQIANLPYMNDNLSNPSYFAYHSNTNWQKEVLHNSYNQNYYLRVTGGDNVATYALSLGYRNNEGIIKNTNDTKYYTRFNGDLNISQKLKAALNLSLISGSRNLQEQGFLNAYSPLNIALIKAPFIPVHVLNNQGVASPNLSPANTFNVANPVAILNGMQGINQSYRFFGSVRFSYQLNNSWDIQSLLGVTFDKVRESYFMPSNGVPPDTLVKGVAYNQTGSNVERLYSIYNDTRISYQHTFEQIHHVQAHLGIRYQANQSEAHYGLSYNTPTDQYVSVGMGQPALRTAGGQLGKWNWMNTYINASYNLLDKYFINGDLSFDASSRFGKQVREGIKINGQPFAVMPSISAGWVISSENFMSRLPFIELLKLRASYSQLGNDDIGDYTYRQLYISQNLLGLEGLYRGNVANPYLQWETVRKFDIGIDASFMNERLNVQADVYTDHTENMLTYQPLPTSSGFDSVMVNGGSMKNNGWELSLNGRIINHPQLKWDMGINVSHYKNRVLSIPGGQMTTNYAGATILTKPGYAANVFYGYKTNGVFTSDQEANASGLTYIDANGNAITPRGGDVRFVDLNGDHIINDSDRTIIGNPNPKLFGGISETFTWKRWQLDALFTFSLGSDIYNAQRRQLESMDNYNNQTLAIRNRWRADGQITSIPRVAWGDPSGNARFSDRWIENGSYLRLRYISLSYNIDFQNSAIKYLKIYITGNNLWTWTKYLGYDPEFSSTSGPIGQGVDIGLEPLFKTAQLGIRIGL</sequence>
<evidence type="ECO:0000259" key="8">
    <source>
        <dbReference type="Pfam" id="PF07715"/>
    </source>
</evidence>
<evidence type="ECO:0000256" key="7">
    <source>
        <dbReference type="PROSITE-ProRule" id="PRU01360"/>
    </source>
</evidence>
<comment type="subcellular location">
    <subcellularLocation>
        <location evidence="1 7">Cell outer membrane</location>
        <topology evidence="1 7">Multi-pass membrane protein</topology>
    </subcellularLocation>
</comment>
<feature type="domain" description="TonB-dependent receptor plug" evidence="8">
    <location>
        <begin position="149"/>
        <end position="249"/>
    </location>
</feature>
<evidence type="ECO:0000256" key="5">
    <source>
        <dbReference type="ARBA" id="ARBA00023136"/>
    </source>
</evidence>
<evidence type="ECO:0000256" key="1">
    <source>
        <dbReference type="ARBA" id="ARBA00004571"/>
    </source>
</evidence>
<accession>A0A1I7NIS4</accession>
<dbReference type="InterPro" id="IPR036942">
    <property type="entry name" value="Beta-barrel_TonB_sf"/>
</dbReference>
<dbReference type="Proteomes" id="UP000199537">
    <property type="component" value="Unassembled WGS sequence"/>
</dbReference>
<dbReference type="InterPro" id="IPR039426">
    <property type="entry name" value="TonB-dep_rcpt-like"/>
</dbReference>
<proteinExistence type="inferred from homology"/>
<dbReference type="SUPFAM" id="SSF56935">
    <property type="entry name" value="Porins"/>
    <property type="match status" value="1"/>
</dbReference>
<keyword evidence="2 7" id="KW-0813">Transport</keyword>
<dbReference type="RefSeq" id="WP_092460223.1">
    <property type="nucleotide sequence ID" value="NZ_FPCJ01000001.1"/>
</dbReference>
<evidence type="ECO:0000256" key="2">
    <source>
        <dbReference type="ARBA" id="ARBA00022448"/>
    </source>
</evidence>
<dbReference type="InterPro" id="IPR023996">
    <property type="entry name" value="TonB-dep_OMP_SusC/RagA"/>
</dbReference>
<keyword evidence="4 7" id="KW-0812">Transmembrane</keyword>
<protein>
    <submittedName>
        <fullName evidence="9">TonB-linked outer membrane protein, SusC/RagA family</fullName>
    </submittedName>
</protein>
<keyword evidence="6 7" id="KW-0998">Cell outer membrane</keyword>